<gene>
    <name evidence="10" type="ORF">Wenmar_03048</name>
</gene>
<feature type="transmembrane region" description="Helical" evidence="8">
    <location>
        <begin position="18"/>
        <end position="40"/>
    </location>
</feature>
<dbReference type="GO" id="GO:0015528">
    <property type="term" value="F:lactose:proton symporter activity"/>
    <property type="evidence" value="ECO:0007669"/>
    <property type="project" value="TreeGrafter"/>
</dbReference>
<organism evidence="10 11">
    <name type="scientific">Wenxinia marina DSM 24838</name>
    <dbReference type="NCBI Taxonomy" id="1123501"/>
    <lineage>
        <taxon>Bacteria</taxon>
        <taxon>Pseudomonadati</taxon>
        <taxon>Pseudomonadota</taxon>
        <taxon>Alphaproteobacteria</taxon>
        <taxon>Rhodobacterales</taxon>
        <taxon>Roseobacteraceae</taxon>
        <taxon>Wenxinia</taxon>
    </lineage>
</organism>
<dbReference type="GO" id="GO:0005886">
    <property type="term" value="C:plasma membrane"/>
    <property type="evidence" value="ECO:0007669"/>
    <property type="project" value="UniProtKB-SubCell"/>
</dbReference>
<keyword evidence="5 8" id="KW-0812">Transmembrane</keyword>
<keyword evidence="6 8" id="KW-1133">Transmembrane helix</keyword>
<dbReference type="RefSeq" id="WP_018301839.1">
    <property type="nucleotide sequence ID" value="NZ_KB902279.1"/>
</dbReference>
<accession>A0A0D0PA65</accession>
<comment type="subcellular location">
    <subcellularLocation>
        <location evidence="1">Cell inner membrane</location>
        <topology evidence="1">Multi-pass membrane protein</topology>
    </subcellularLocation>
</comment>
<dbReference type="InterPro" id="IPR024989">
    <property type="entry name" value="MFS_assoc_dom"/>
</dbReference>
<dbReference type="PANTHER" id="PTHR23522:SF10">
    <property type="entry name" value="3-PHENYLPROPIONIC ACID TRANSPORTER-RELATED"/>
    <property type="match status" value="1"/>
</dbReference>
<sequence>MTATSPAERFGPEARTTLYYATILSTMGVVTGYGAIWLAAQGLSSAQIGWINAAPVFVILCLNLAVGRIADRASDWRGIIVGCAWVAAIVPVGLYLVEGFWPILLVWTATSVALGVSMPVSDAATLKMTQRRGTEYGPIRAAGTVGYLVALVIIGYAAEAWGTAAYLPVFLAFALSRALTALALPRFRAAPGEDIRPGPSTLREILRPWFVLPLLGASVVFGSHIILNIFQALLWERQGIALGTIGLLIAFGAVCETLMMLFWGRVRRMAPARWLLAGAGTVAVLRWIAMAFAPEVAWLWPLQALHGITFGVTLMASLAFVNQHTTERIAAQAQGFFMMLQQGMSVLALTGFGALADAFGAASYFASAVFASLGVCLVLISLKLRPPAG</sequence>
<feature type="transmembrane region" description="Helical" evidence="8">
    <location>
        <begin position="103"/>
        <end position="126"/>
    </location>
</feature>
<dbReference type="OrthoDB" id="9150135at2"/>
<dbReference type="Proteomes" id="UP000035100">
    <property type="component" value="Unassembled WGS sequence"/>
</dbReference>
<feature type="transmembrane region" description="Helical" evidence="8">
    <location>
        <begin position="138"/>
        <end position="158"/>
    </location>
</feature>
<feature type="domain" description="Major facilitator superfamily associated" evidence="9">
    <location>
        <begin position="24"/>
        <end position="347"/>
    </location>
</feature>
<feature type="transmembrane region" description="Helical" evidence="8">
    <location>
        <begin position="298"/>
        <end position="321"/>
    </location>
</feature>
<evidence type="ECO:0000256" key="7">
    <source>
        <dbReference type="ARBA" id="ARBA00023136"/>
    </source>
</evidence>
<keyword evidence="2" id="KW-0813">Transport</keyword>
<feature type="transmembrane region" description="Helical" evidence="8">
    <location>
        <begin position="361"/>
        <end position="382"/>
    </location>
</feature>
<dbReference type="EMBL" id="AONG01000014">
    <property type="protein sequence ID" value="KIQ68401.1"/>
    <property type="molecule type" value="Genomic_DNA"/>
</dbReference>
<dbReference type="eggNOG" id="COG2814">
    <property type="taxonomic scope" value="Bacteria"/>
</dbReference>
<protein>
    <submittedName>
        <fullName evidence="10">Nitrate/nitrite transporter</fullName>
    </submittedName>
</protein>
<evidence type="ECO:0000313" key="11">
    <source>
        <dbReference type="Proteomes" id="UP000035100"/>
    </source>
</evidence>
<dbReference type="PATRIC" id="fig|1123501.6.peg.3167"/>
<feature type="transmembrane region" description="Helical" evidence="8">
    <location>
        <begin position="333"/>
        <end position="355"/>
    </location>
</feature>
<evidence type="ECO:0000256" key="4">
    <source>
        <dbReference type="ARBA" id="ARBA00022519"/>
    </source>
</evidence>
<evidence type="ECO:0000256" key="5">
    <source>
        <dbReference type="ARBA" id="ARBA00022692"/>
    </source>
</evidence>
<comment type="caution">
    <text evidence="10">The sequence shown here is derived from an EMBL/GenBank/DDBJ whole genome shotgun (WGS) entry which is preliminary data.</text>
</comment>
<dbReference type="AlphaFoldDB" id="A0A0D0PA65"/>
<dbReference type="InterPro" id="IPR036259">
    <property type="entry name" value="MFS_trans_sf"/>
</dbReference>
<dbReference type="NCBIfam" id="NF037955">
    <property type="entry name" value="mfs"/>
    <property type="match status" value="1"/>
</dbReference>
<evidence type="ECO:0000259" key="9">
    <source>
        <dbReference type="Pfam" id="PF12832"/>
    </source>
</evidence>
<reference evidence="10 11" key="1">
    <citation type="submission" date="2013-01" db="EMBL/GenBank/DDBJ databases">
        <authorList>
            <person name="Fiebig A."/>
            <person name="Goeker M."/>
            <person name="Klenk H.-P.P."/>
        </authorList>
    </citation>
    <scope>NUCLEOTIDE SEQUENCE [LARGE SCALE GENOMIC DNA]</scope>
    <source>
        <strain evidence="10 11">DSM 24838</strain>
    </source>
</reference>
<keyword evidence="4" id="KW-0997">Cell inner membrane</keyword>
<dbReference type="SUPFAM" id="SSF103473">
    <property type="entry name" value="MFS general substrate transporter"/>
    <property type="match status" value="1"/>
</dbReference>
<feature type="transmembrane region" description="Helical" evidence="8">
    <location>
        <begin position="205"/>
        <end position="227"/>
    </location>
</feature>
<evidence type="ECO:0000256" key="3">
    <source>
        <dbReference type="ARBA" id="ARBA00022475"/>
    </source>
</evidence>
<feature type="transmembrane region" description="Helical" evidence="8">
    <location>
        <begin position="239"/>
        <end position="262"/>
    </location>
</feature>
<proteinExistence type="predicted"/>
<evidence type="ECO:0000256" key="2">
    <source>
        <dbReference type="ARBA" id="ARBA00022448"/>
    </source>
</evidence>
<keyword evidence="11" id="KW-1185">Reference proteome</keyword>
<name>A0A0D0PA65_9RHOB</name>
<evidence type="ECO:0000256" key="1">
    <source>
        <dbReference type="ARBA" id="ARBA00004429"/>
    </source>
</evidence>
<feature type="transmembrane region" description="Helical" evidence="8">
    <location>
        <begin position="164"/>
        <end position="184"/>
    </location>
</feature>
<dbReference type="PIRSF" id="PIRSF004925">
    <property type="entry name" value="HcaT"/>
    <property type="match status" value="1"/>
</dbReference>
<evidence type="ECO:0000256" key="8">
    <source>
        <dbReference type="SAM" id="Phobius"/>
    </source>
</evidence>
<evidence type="ECO:0000256" key="6">
    <source>
        <dbReference type="ARBA" id="ARBA00022989"/>
    </source>
</evidence>
<feature type="transmembrane region" description="Helical" evidence="8">
    <location>
        <begin position="78"/>
        <end position="97"/>
    </location>
</feature>
<dbReference type="Pfam" id="PF12832">
    <property type="entry name" value="MFS_1_like"/>
    <property type="match status" value="1"/>
</dbReference>
<feature type="transmembrane region" description="Helical" evidence="8">
    <location>
        <begin position="274"/>
        <end position="292"/>
    </location>
</feature>
<dbReference type="PANTHER" id="PTHR23522">
    <property type="entry name" value="BLL5896 PROTEIN"/>
    <property type="match status" value="1"/>
</dbReference>
<dbReference type="GO" id="GO:0030395">
    <property type="term" value="F:lactose binding"/>
    <property type="evidence" value="ECO:0007669"/>
    <property type="project" value="TreeGrafter"/>
</dbReference>
<feature type="transmembrane region" description="Helical" evidence="8">
    <location>
        <begin position="46"/>
        <end position="66"/>
    </location>
</feature>
<dbReference type="InterPro" id="IPR026032">
    <property type="entry name" value="HcaT-like"/>
</dbReference>
<keyword evidence="7 8" id="KW-0472">Membrane</keyword>
<keyword evidence="3" id="KW-1003">Cell membrane</keyword>
<dbReference type="Gene3D" id="1.20.1250.20">
    <property type="entry name" value="MFS general substrate transporter like domains"/>
    <property type="match status" value="2"/>
</dbReference>
<dbReference type="STRING" id="1123501.Wenmar_03048"/>
<evidence type="ECO:0000313" key="10">
    <source>
        <dbReference type="EMBL" id="KIQ68401.1"/>
    </source>
</evidence>